<feature type="domain" description="Integrase zinc-binding" evidence="1">
    <location>
        <begin position="12"/>
        <end position="49"/>
    </location>
</feature>
<comment type="caution">
    <text evidence="2">The sequence shown here is derived from an EMBL/GenBank/DDBJ whole genome shotgun (WGS) entry which is preliminary data.</text>
</comment>
<reference evidence="2 3" key="1">
    <citation type="submission" date="2015-01" db="EMBL/GenBank/DDBJ databases">
        <title>Evolution of Trichinella species and genotypes.</title>
        <authorList>
            <person name="Korhonen P.K."/>
            <person name="Edoardo P."/>
            <person name="Giuseppe L.R."/>
            <person name="Gasser R.B."/>
        </authorList>
    </citation>
    <scope>NUCLEOTIDE SEQUENCE [LARGE SCALE GENOMIC DNA]</scope>
    <source>
        <strain evidence="2">ISS120</strain>
    </source>
</reference>
<evidence type="ECO:0000259" key="1">
    <source>
        <dbReference type="Pfam" id="PF17921"/>
    </source>
</evidence>
<organism evidence="2 3">
    <name type="scientific">Trichinella britovi</name>
    <name type="common">Parasitic roundworm</name>
    <dbReference type="NCBI Taxonomy" id="45882"/>
    <lineage>
        <taxon>Eukaryota</taxon>
        <taxon>Metazoa</taxon>
        <taxon>Ecdysozoa</taxon>
        <taxon>Nematoda</taxon>
        <taxon>Enoplea</taxon>
        <taxon>Dorylaimia</taxon>
        <taxon>Trichinellida</taxon>
        <taxon>Trichinellidae</taxon>
        <taxon>Trichinella</taxon>
    </lineage>
</organism>
<protein>
    <recommendedName>
        <fullName evidence="1">Integrase zinc-binding domain-containing protein</fullName>
    </recommendedName>
</protein>
<dbReference type="Proteomes" id="UP000054653">
    <property type="component" value="Unassembled WGS sequence"/>
</dbReference>
<name>A0A0V0YXC9_TRIBR</name>
<evidence type="ECO:0000313" key="2">
    <source>
        <dbReference type="EMBL" id="KRY04848.1"/>
    </source>
</evidence>
<dbReference type="EMBL" id="JYDI01005361">
    <property type="protein sequence ID" value="KRY04848.1"/>
    <property type="molecule type" value="Genomic_DNA"/>
</dbReference>
<evidence type="ECO:0000313" key="3">
    <source>
        <dbReference type="Proteomes" id="UP000054653"/>
    </source>
</evidence>
<keyword evidence="3" id="KW-1185">Reference proteome</keyword>
<gene>
    <name evidence="2" type="ORF">T03_11829</name>
</gene>
<dbReference type="STRING" id="45882.A0A0V0YXC9"/>
<proteinExistence type="predicted"/>
<dbReference type="AlphaFoldDB" id="A0A0V0YXC9"/>
<dbReference type="InterPro" id="IPR041588">
    <property type="entry name" value="Integrase_H2C2"/>
</dbReference>
<dbReference type="OrthoDB" id="8019190at2759"/>
<dbReference type="Pfam" id="PF17921">
    <property type="entry name" value="Integrase_H2C2"/>
    <property type="match status" value="1"/>
</dbReference>
<accession>A0A0V0YXC9</accession>
<sequence>MTKHPLILPDKHPLTRAIIRRCHLRQLHSGIETTLTVLRQRFWILRGRRNTGWLETICLENGTATSRSDSTNSTI</sequence>